<keyword evidence="2" id="KW-0479">Metal-binding</keyword>
<dbReference type="InterPro" id="IPR005123">
    <property type="entry name" value="Oxoglu/Fe-dep_dioxygenase_dom"/>
</dbReference>
<evidence type="ECO:0000313" key="9">
    <source>
        <dbReference type="Proteomes" id="UP000248614"/>
    </source>
</evidence>
<organism evidence="8 9">
    <name type="scientific">Sphingomonas hengshuiensis</name>
    <dbReference type="NCBI Taxonomy" id="1609977"/>
    <lineage>
        <taxon>Bacteria</taxon>
        <taxon>Pseudomonadati</taxon>
        <taxon>Pseudomonadota</taxon>
        <taxon>Alphaproteobacteria</taxon>
        <taxon>Sphingomonadales</taxon>
        <taxon>Sphingomonadaceae</taxon>
        <taxon>Sphingomonas</taxon>
    </lineage>
</organism>
<name>A0A2W5BB66_9SPHN</name>
<reference evidence="8 9" key="1">
    <citation type="submission" date="2017-08" db="EMBL/GenBank/DDBJ databases">
        <title>Infants hospitalized years apart are colonized by the same room-sourced microbial strains.</title>
        <authorList>
            <person name="Brooks B."/>
            <person name="Olm M.R."/>
            <person name="Firek B.A."/>
            <person name="Baker R."/>
            <person name="Thomas B.C."/>
            <person name="Morowitz M.J."/>
            <person name="Banfield J.F."/>
        </authorList>
    </citation>
    <scope>NUCLEOTIDE SEQUENCE [LARGE SCALE GENOMIC DNA]</scope>
    <source>
        <strain evidence="8">S2_018_000_R3_110</strain>
    </source>
</reference>
<dbReference type="InterPro" id="IPR006620">
    <property type="entry name" value="Pro_4_hyd_alph"/>
</dbReference>
<dbReference type="Gene3D" id="2.60.120.620">
    <property type="entry name" value="q2cbj1_9rhob like domain"/>
    <property type="match status" value="1"/>
</dbReference>
<dbReference type="PROSITE" id="PS51471">
    <property type="entry name" value="FE2OG_OXY"/>
    <property type="match status" value="1"/>
</dbReference>
<evidence type="ECO:0000256" key="5">
    <source>
        <dbReference type="ARBA" id="ARBA00023002"/>
    </source>
</evidence>
<evidence type="ECO:0000313" key="8">
    <source>
        <dbReference type="EMBL" id="PZO80181.1"/>
    </source>
</evidence>
<evidence type="ECO:0000259" key="7">
    <source>
        <dbReference type="PROSITE" id="PS51471"/>
    </source>
</evidence>
<dbReference type="PANTHER" id="PTHR10869">
    <property type="entry name" value="PROLYL 4-HYDROXYLASE ALPHA SUBUNIT"/>
    <property type="match status" value="1"/>
</dbReference>
<protein>
    <submittedName>
        <fullName evidence="8">Oxygenase</fullName>
    </submittedName>
</protein>
<dbReference type="PANTHER" id="PTHR10869:SF246">
    <property type="entry name" value="TRANSMEMBRANE PROLYL 4-HYDROXYLASE"/>
    <property type="match status" value="1"/>
</dbReference>
<evidence type="ECO:0000256" key="3">
    <source>
        <dbReference type="ARBA" id="ARBA00022896"/>
    </source>
</evidence>
<comment type="caution">
    <text evidence="8">The sequence shown here is derived from an EMBL/GenBank/DDBJ whole genome shotgun (WGS) entry which is preliminary data.</text>
</comment>
<evidence type="ECO:0000256" key="1">
    <source>
        <dbReference type="ARBA" id="ARBA00001961"/>
    </source>
</evidence>
<comment type="cofactor">
    <cofactor evidence="1">
        <name>L-ascorbate</name>
        <dbReference type="ChEBI" id="CHEBI:38290"/>
    </cofactor>
</comment>
<feature type="domain" description="Fe2OG dioxygenase" evidence="7">
    <location>
        <begin position="110"/>
        <end position="219"/>
    </location>
</feature>
<evidence type="ECO:0000256" key="2">
    <source>
        <dbReference type="ARBA" id="ARBA00022723"/>
    </source>
</evidence>
<evidence type="ECO:0000256" key="4">
    <source>
        <dbReference type="ARBA" id="ARBA00022964"/>
    </source>
</evidence>
<sequence>MEPHLPPAPSTLGSGFPAEPVIDHIMTRAGVQRVPSAKLSLFIRCGLIPADLCTTLIARIDARRRPSTIADANGDPTFRTSETCDLDSADPVVATAERLIYDFCGLDPAHGEPLQGQRYAVGQEFKAHTDYFDPQGRDFAKYCSVAGNRTWTVMLYLNEPGAGGATRFKAIDKIVQPEVGKLLAWNNLRPDGSPNPATLHHGMKVRDGTKYVLTKWFRERPWG</sequence>
<dbReference type="EMBL" id="QFNF01000004">
    <property type="protein sequence ID" value="PZO80181.1"/>
    <property type="molecule type" value="Genomic_DNA"/>
</dbReference>
<dbReference type="Proteomes" id="UP000248614">
    <property type="component" value="Unassembled WGS sequence"/>
</dbReference>
<dbReference type="SMART" id="SM00702">
    <property type="entry name" value="P4Hc"/>
    <property type="match status" value="1"/>
</dbReference>
<keyword evidence="3" id="KW-0847">Vitamin C</keyword>
<keyword evidence="6" id="KW-0408">Iron</keyword>
<dbReference type="InterPro" id="IPR044862">
    <property type="entry name" value="Pro_4_hyd_alph_FE2OG_OXY"/>
</dbReference>
<dbReference type="GO" id="GO:0051213">
    <property type="term" value="F:dioxygenase activity"/>
    <property type="evidence" value="ECO:0007669"/>
    <property type="project" value="UniProtKB-KW"/>
</dbReference>
<dbReference type="GO" id="GO:0031418">
    <property type="term" value="F:L-ascorbic acid binding"/>
    <property type="evidence" value="ECO:0007669"/>
    <property type="project" value="UniProtKB-KW"/>
</dbReference>
<evidence type="ECO:0000256" key="6">
    <source>
        <dbReference type="ARBA" id="ARBA00023004"/>
    </source>
</evidence>
<dbReference type="InterPro" id="IPR045054">
    <property type="entry name" value="P4HA-like"/>
</dbReference>
<dbReference type="GO" id="GO:0005506">
    <property type="term" value="F:iron ion binding"/>
    <property type="evidence" value="ECO:0007669"/>
    <property type="project" value="InterPro"/>
</dbReference>
<dbReference type="Pfam" id="PF13640">
    <property type="entry name" value="2OG-FeII_Oxy_3"/>
    <property type="match status" value="1"/>
</dbReference>
<proteinExistence type="predicted"/>
<accession>A0A2W5BB66</accession>
<gene>
    <name evidence="8" type="ORF">DI632_02960</name>
</gene>
<keyword evidence="4" id="KW-0223">Dioxygenase</keyword>
<dbReference type="AlphaFoldDB" id="A0A2W5BB66"/>
<dbReference type="GO" id="GO:0016705">
    <property type="term" value="F:oxidoreductase activity, acting on paired donors, with incorporation or reduction of molecular oxygen"/>
    <property type="evidence" value="ECO:0007669"/>
    <property type="project" value="InterPro"/>
</dbReference>
<keyword evidence="5" id="KW-0560">Oxidoreductase</keyword>